<accession>A0A0F7PC49</accession>
<reference evidence="6 7" key="3">
    <citation type="journal article" date="2016" name="Stand. Genomic Sci.">
        <title>Complete genome sequence of 'Halanaeroarchaeum sulfurireducens' M27-SA2, a sulfur-reducing and acetate-oxidizing haloarchaeon from the deep-sea hypersaline anoxic lake Medee.</title>
        <authorList>
            <person name="Messina E."/>
            <person name="Sorokin D.Y."/>
            <person name="Kublanov I.V."/>
            <person name="Toshchakov S."/>
            <person name="Lopatina A."/>
            <person name="Arcadi E."/>
            <person name="Smedile F."/>
            <person name="La Spada G."/>
            <person name="La Cono V."/>
            <person name="Yakimov M.M."/>
        </authorList>
    </citation>
    <scope>NUCLEOTIDE SEQUENCE [LARGE SCALE GENOMIC DNA]</scope>
    <source>
        <strain evidence="6 7">M27-SA2</strain>
    </source>
</reference>
<dbReference type="GO" id="GO:1990002">
    <property type="term" value="F:methylglyoxal reductase (NADPH) (acetol producing) activity"/>
    <property type="evidence" value="ECO:0007669"/>
    <property type="project" value="TreeGrafter"/>
</dbReference>
<dbReference type="Pfam" id="PF00248">
    <property type="entry name" value="Aldo_ket_red"/>
    <property type="match status" value="1"/>
</dbReference>
<dbReference type="HOGENOM" id="CLU_023205_0_1_2"/>
<dbReference type="PROSITE" id="PS00062">
    <property type="entry name" value="ALDOKETO_REDUCTASE_2"/>
    <property type="match status" value="1"/>
</dbReference>
<evidence type="ECO:0000259" key="4">
    <source>
        <dbReference type="Pfam" id="PF00248"/>
    </source>
</evidence>
<feature type="domain" description="NADP-dependent oxidoreductase" evidence="4">
    <location>
        <begin position="23"/>
        <end position="264"/>
    </location>
</feature>
<evidence type="ECO:0000256" key="1">
    <source>
        <dbReference type="ARBA" id="ARBA00007905"/>
    </source>
</evidence>
<dbReference type="InterPro" id="IPR020471">
    <property type="entry name" value="AKR"/>
</dbReference>
<dbReference type="Proteomes" id="UP000069906">
    <property type="component" value="Chromosome"/>
</dbReference>
<evidence type="ECO:0000313" key="7">
    <source>
        <dbReference type="Proteomes" id="UP000060390"/>
    </source>
</evidence>
<dbReference type="SUPFAM" id="SSF51430">
    <property type="entry name" value="NAD(P)-linked oxidoreductase"/>
    <property type="match status" value="1"/>
</dbReference>
<comment type="similarity">
    <text evidence="1">Belongs to the aldo/keto reductase family.</text>
</comment>
<dbReference type="EMBL" id="CP011564">
    <property type="protein sequence ID" value="ALG81344.1"/>
    <property type="molecule type" value="Genomic_DNA"/>
</dbReference>
<dbReference type="Proteomes" id="UP000060390">
    <property type="component" value="Chromosome"/>
</dbReference>
<dbReference type="PANTHER" id="PTHR43827:SF3">
    <property type="entry name" value="NADP-DEPENDENT OXIDOREDUCTASE DOMAIN-CONTAINING PROTEIN"/>
    <property type="match status" value="1"/>
</dbReference>
<dbReference type="InterPro" id="IPR036812">
    <property type="entry name" value="NAD(P)_OxRdtase_dom_sf"/>
</dbReference>
<reference evidence="5 8" key="1">
    <citation type="journal article" date="2015" name="ISME J.">
        <title>Elemental sulfur and acetate can support life of a novel strictly anaerobic haloarchaeon.</title>
        <authorList>
            <person name="Sorokin D.Y."/>
            <person name="Kublanov I.V."/>
            <person name="Gavrilov S.N."/>
            <person name="Rojo D."/>
            <person name="Roman P."/>
            <person name="Golyshin P.N."/>
            <person name="Slepak V.Z."/>
            <person name="Smedile F."/>
            <person name="Ferrer M."/>
            <person name="Messina E."/>
            <person name="La Cono V."/>
            <person name="Yakimov M.M."/>
        </authorList>
    </citation>
    <scope>NUCLEOTIDE SEQUENCE [LARGE SCALE GENOMIC DNA]</scope>
    <source>
        <strain evidence="5 8">HSR2</strain>
    </source>
</reference>
<reference evidence="7" key="2">
    <citation type="submission" date="2015-05" db="EMBL/GenBank/DDBJ databases">
        <title>Complete genome sequence of Halanaeroarchaeum sulfurireducens type strain M27-SA2, a sulfate-reducer haloarchaeon from marine anoxic lake Medee.</title>
        <authorList>
            <person name="Messina E."/>
            <person name="Kublanov I.V."/>
            <person name="Toshchakov S."/>
            <person name="Arcadi E."/>
            <person name="La Spada G."/>
            <person name="La Cono V."/>
            <person name="Yakimov M.M."/>
        </authorList>
    </citation>
    <scope>NUCLEOTIDE SEQUENCE [LARGE SCALE GENOMIC DNA]</scope>
    <source>
        <strain evidence="7">M27-SA2</strain>
    </source>
</reference>
<keyword evidence="3" id="KW-0560">Oxidoreductase</keyword>
<dbReference type="KEGG" id="hsf:HLASA_0435"/>
<gene>
    <name evidence="6" type="ORF">HLASA_0435</name>
    <name evidence="5" type="ORF">HLASF_0437</name>
</gene>
<dbReference type="InterPro" id="IPR023210">
    <property type="entry name" value="NADP_OxRdtase_dom"/>
</dbReference>
<dbReference type="PIRSF" id="PIRSF000097">
    <property type="entry name" value="AKR"/>
    <property type="match status" value="1"/>
</dbReference>
<dbReference type="GO" id="GO:0051596">
    <property type="term" value="P:methylglyoxal catabolic process"/>
    <property type="evidence" value="ECO:0007669"/>
    <property type="project" value="TreeGrafter"/>
</dbReference>
<evidence type="ECO:0000313" key="6">
    <source>
        <dbReference type="EMBL" id="ALG81344.1"/>
    </source>
</evidence>
<dbReference type="PRINTS" id="PR00069">
    <property type="entry name" value="ALDKETRDTASE"/>
</dbReference>
<name>A0A0F7PC49_9EURY</name>
<evidence type="ECO:0000313" key="5">
    <source>
        <dbReference type="EMBL" id="AKH96943.1"/>
    </source>
</evidence>
<sequence length="270" mass="30070">MGQTIHAIRMETVTVGDVDVPTLGLGTYTLRGEECERVVGEALSLGYRHIDTAEFYDNQASIGAAIEAADVPREELFVTTKIWQTNLEREDARRSALESLDELGINYVDLLLIHWPDESVPLAETIGAMNRLQSEGRVRHIGVSNFSISQLRTAMSVSETPILTNQVEYHPHRDRTDLREVCVDNDVVLTAYSPLAKGRVATDETLAAIGRTYDRSAAQVALRWLVQQENVVAIPKASRHEHLVANRAIFDFELTDEEMERIADLGTGVD</sequence>
<protein>
    <submittedName>
        <fullName evidence="5">Aldo/keto reductase</fullName>
    </submittedName>
</protein>
<dbReference type="PANTHER" id="PTHR43827">
    <property type="entry name" value="2,5-DIKETO-D-GLUCONIC ACID REDUCTASE"/>
    <property type="match status" value="1"/>
</dbReference>
<evidence type="ECO:0000256" key="3">
    <source>
        <dbReference type="ARBA" id="ARBA00023002"/>
    </source>
</evidence>
<proteinExistence type="inferred from homology"/>
<dbReference type="EMBL" id="CP008874">
    <property type="protein sequence ID" value="AKH96943.1"/>
    <property type="molecule type" value="Genomic_DNA"/>
</dbReference>
<evidence type="ECO:0000313" key="8">
    <source>
        <dbReference type="Proteomes" id="UP000069906"/>
    </source>
</evidence>
<organism evidence="5 8">
    <name type="scientific">Halanaeroarchaeum sulfurireducens</name>
    <dbReference type="NCBI Taxonomy" id="1604004"/>
    <lineage>
        <taxon>Archaea</taxon>
        <taxon>Methanobacteriati</taxon>
        <taxon>Methanobacteriota</taxon>
        <taxon>Stenosarchaea group</taxon>
        <taxon>Halobacteria</taxon>
        <taxon>Halobacteriales</taxon>
        <taxon>Halobacteriaceae</taxon>
        <taxon>Halanaeroarchaeum</taxon>
    </lineage>
</organism>
<evidence type="ECO:0000256" key="2">
    <source>
        <dbReference type="ARBA" id="ARBA00022857"/>
    </source>
</evidence>
<dbReference type="PATRIC" id="fig|1604004.4.peg.460"/>
<dbReference type="PROSITE" id="PS00798">
    <property type="entry name" value="ALDOKETO_REDUCTASE_1"/>
    <property type="match status" value="1"/>
</dbReference>
<dbReference type="InterPro" id="IPR018170">
    <property type="entry name" value="Aldo/ket_reductase_CS"/>
</dbReference>
<dbReference type="AlphaFoldDB" id="A0A0F7PC49"/>
<dbReference type="KEGG" id="hsu:HLASF_0437"/>
<dbReference type="FunFam" id="3.20.20.100:FF:000002">
    <property type="entry name" value="2,5-diketo-D-gluconic acid reductase A"/>
    <property type="match status" value="1"/>
</dbReference>
<dbReference type="STRING" id="1604004.HLASA_0435"/>
<keyword evidence="2" id="KW-0521">NADP</keyword>
<dbReference type="Gene3D" id="3.20.20.100">
    <property type="entry name" value="NADP-dependent oxidoreductase domain"/>
    <property type="match status" value="1"/>
</dbReference>
<keyword evidence="8" id="KW-1185">Reference proteome</keyword>